<dbReference type="InterPro" id="IPR006200">
    <property type="entry name" value="LexA"/>
</dbReference>
<evidence type="ECO:0000256" key="10">
    <source>
        <dbReference type="ARBA" id="ARBA00023204"/>
    </source>
</evidence>
<evidence type="ECO:0000256" key="13">
    <source>
        <dbReference type="RuleBase" id="RU003991"/>
    </source>
</evidence>
<dbReference type="EC" id="3.4.21.88" evidence="12"/>
<dbReference type="Proteomes" id="UP001218071">
    <property type="component" value="Chromosome"/>
</dbReference>
<comment type="subunit">
    <text evidence="12">Homodimer.</text>
</comment>
<dbReference type="RefSeq" id="WP_042408223.1">
    <property type="nucleotide sequence ID" value="NZ_CBYN010000077.1"/>
</dbReference>
<feature type="DNA-binding region" description="H-T-H motif" evidence="12">
    <location>
        <begin position="40"/>
        <end position="60"/>
    </location>
</feature>
<dbReference type="InterPro" id="IPR006197">
    <property type="entry name" value="Peptidase_S24_LexA"/>
</dbReference>
<feature type="compositionally biased region" description="Basic and acidic residues" evidence="14">
    <location>
        <begin position="68"/>
        <end position="84"/>
    </location>
</feature>
<dbReference type="Gene3D" id="1.10.10.10">
    <property type="entry name" value="Winged helix-like DNA-binding domain superfamily/Winged helix DNA-binding domain"/>
    <property type="match status" value="1"/>
</dbReference>
<sequence>MARKKSEPANLDMSTLSDRQRRILQVIQDAVVLRGYPPSIREIGDATGLQSTSSVAYQLKELEKKGFLRRDPNKPRAVDLRHLQETTSPKPKKKAQEAAPEDASTARYVPVVGQIAAGAPILAEENVDTYYPLPEELLGDGDVFMLSVVGESMKDAGILDGDWVVIRSQPVAEEGEFVAALIDGEATVKEFHKDSSGVWLLPHNEAFAPIKGDEAEIMGRVISVFRTL</sequence>
<protein>
    <recommendedName>
        <fullName evidence="12">LexA repressor</fullName>
        <ecNumber evidence="12">3.4.21.88</ecNumber>
    </recommendedName>
</protein>
<dbReference type="InterPro" id="IPR036286">
    <property type="entry name" value="LexA/Signal_pep-like_sf"/>
</dbReference>
<evidence type="ECO:0000256" key="5">
    <source>
        <dbReference type="ARBA" id="ARBA00022801"/>
    </source>
</evidence>
<dbReference type="PANTHER" id="PTHR33516">
    <property type="entry name" value="LEXA REPRESSOR"/>
    <property type="match status" value="1"/>
</dbReference>
<dbReference type="Pfam" id="PF01726">
    <property type="entry name" value="LexA_DNA_bind"/>
    <property type="match status" value="1"/>
</dbReference>
<feature type="active site" description="For autocatalytic cleavage activity" evidence="12">
    <location>
        <position position="189"/>
    </location>
</feature>
<dbReference type="PANTHER" id="PTHR33516:SF2">
    <property type="entry name" value="LEXA REPRESSOR-RELATED"/>
    <property type="match status" value="1"/>
</dbReference>
<keyword evidence="5 12" id="KW-0378">Hydrolase</keyword>
<dbReference type="SUPFAM" id="SSF46785">
    <property type="entry name" value="Winged helix' DNA-binding domain"/>
    <property type="match status" value="1"/>
</dbReference>
<comment type="catalytic activity">
    <reaction evidence="12">
        <text>Hydrolysis of Ala-|-Gly bond in repressor LexA.</text>
        <dbReference type="EC" id="3.4.21.88"/>
    </reaction>
</comment>
<keyword evidence="8 12" id="KW-0238">DNA-binding</keyword>
<evidence type="ECO:0000259" key="15">
    <source>
        <dbReference type="Pfam" id="PF00717"/>
    </source>
</evidence>
<organism evidence="17 18">
    <name type="scientific">Corynebacterium jeddahense</name>
    <dbReference type="NCBI Taxonomy" id="1414719"/>
    <lineage>
        <taxon>Bacteria</taxon>
        <taxon>Bacillati</taxon>
        <taxon>Actinomycetota</taxon>
        <taxon>Actinomycetes</taxon>
        <taxon>Mycobacteriales</taxon>
        <taxon>Corynebacteriaceae</taxon>
        <taxon>Corynebacterium</taxon>
    </lineage>
</organism>
<dbReference type="InterPro" id="IPR050077">
    <property type="entry name" value="LexA_repressor"/>
</dbReference>
<accession>A0ABY7UK27</accession>
<evidence type="ECO:0000256" key="8">
    <source>
        <dbReference type="ARBA" id="ARBA00023125"/>
    </source>
</evidence>
<keyword evidence="9 12" id="KW-0804">Transcription</keyword>
<keyword evidence="4 12" id="KW-0227">DNA damage</keyword>
<dbReference type="HAMAP" id="MF_00015">
    <property type="entry name" value="LexA"/>
    <property type="match status" value="1"/>
</dbReference>
<keyword evidence="7 12" id="KW-0805">Transcription regulation</keyword>
<evidence type="ECO:0000313" key="18">
    <source>
        <dbReference type="Proteomes" id="UP001218071"/>
    </source>
</evidence>
<evidence type="ECO:0000256" key="6">
    <source>
        <dbReference type="ARBA" id="ARBA00022813"/>
    </source>
</evidence>
<dbReference type="Pfam" id="PF00717">
    <property type="entry name" value="Peptidase_S24"/>
    <property type="match status" value="1"/>
</dbReference>
<proteinExistence type="inferred from homology"/>
<feature type="active site" description="For autocatalytic cleavage activity" evidence="12">
    <location>
        <position position="152"/>
    </location>
</feature>
<evidence type="ECO:0000256" key="1">
    <source>
        <dbReference type="ARBA" id="ARBA00007484"/>
    </source>
</evidence>
<keyword evidence="3 12" id="KW-0235">DNA replication</keyword>
<evidence type="ECO:0000256" key="3">
    <source>
        <dbReference type="ARBA" id="ARBA00022705"/>
    </source>
</evidence>
<gene>
    <name evidence="12 17" type="primary">lexA</name>
    <name evidence="17" type="ORF">CJEDD_07450</name>
</gene>
<feature type="region of interest" description="Disordered" evidence="14">
    <location>
        <begin position="68"/>
        <end position="103"/>
    </location>
</feature>
<dbReference type="NCBIfam" id="TIGR00498">
    <property type="entry name" value="lexA"/>
    <property type="match status" value="1"/>
</dbReference>
<reference evidence="17 18" key="1">
    <citation type="submission" date="2020-10" db="EMBL/GenBank/DDBJ databases">
        <title>Complete genome sequence of Corynebacterium jeddahense DSM 45997, type strain of Corynebacterium jeddahense.</title>
        <authorList>
            <person name="Busche T."/>
            <person name="Kalinowski J."/>
            <person name="Ruckert C."/>
        </authorList>
    </citation>
    <scope>NUCLEOTIDE SEQUENCE [LARGE SCALE GENOMIC DNA]</scope>
    <source>
        <strain evidence="17 18">DSM 45997</strain>
    </source>
</reference>
<evidence type="ECO:0000256" key="2">
    <source>
        <dbReference type="ARBA" id="ARBA00022491"/>
    </source>
</evidence>
<dbReference type="CDD" id="cd06529">
    <property type="entry name" value="S24_LexA-like"/>
    <property type="match status" value="1"/>
</dbReference>
<dbReference type="SUPFAM" id="SSF51306">
    <property type="entry name" value="LexA/Signal peptidase"/>
    <property type="match status" value="1"/>
</dbReference>
<comment type="function">
    <text evidence="12">Represses a number of genes involved in the response to DNA damage (SOS response), including recA and lexA. In the presence of single-stranded DNA, RecA interacts with LexA causing an autocatalytic cleavage which disrupts the DNA-binding part of LexA, leading to derepression of the SOS regulon and eventually DNA repair.</text>
</comment>
<keyword evidence="10 12" id="KW-0234">DNA repair</keyword>
<keyword evidence="18" id="KW-1185">Reference proteome</keyword>
<evidence type="ECO:0000313" key="17">
    <source>
        <dbReference type="EMBL" id="WCZ39083.1"/>
    </source>
</evidence>
<dbReference type="InterPro" id="IPR036388">
    <property type="entry name" value="WH-like_DNA-bd_sf"/>
</dbReference>
<feature type="site" description="Cleavage; by autolysis" evidence="12">
    <location>
        <begin position="117"/>
        <end position="118"/>
    </location>
</feature>
<name>A0ABY7UK27_9CORY</name>
<evidence type="ECO:0000256" key="11">
    <source>
        <dbReference type="ARBA" id="ARBA00023236"/>
    </source>
</evidence>
<keyword evidence="2 12" id="KW-0678">Repressor</keyword>
<dbReference type="InterPro" id="IPR039418">
    <property type="entry name" value="LexA-like"/>
</dbReference>
<dbReference type="InterPro" id="IPR006199">
    <property type="entry name" value="LexA_DNA-bd_dom"/>
</dbReference>
<evidence type="ECO:0000256" key="9">
    <source>
        <dbReference type="ARBA" id="ARBA00023163"/>
    </source>
</evidence>
<dbReference type="EMBL" id="CP063194">
    <property type="protein sequence ID" value="WCZ39083.1"/>
    <property type="molecule type" value="Genomic_DNA"/>
</dbReference>
<evidence type="ECO:0000256" key="14">
    <source>
        <dbReference type="SAM" id="MobiDB-lite"/>
    </source>
</evidence>
<comment type="similarity">
    <text evidence="1 12 13">Belongs to the peptidase S24 family.</text>
</comment>
<feature type="domain" description="Peptidase S24/S26A/S26B/S26C" evidence="15">
    <location>
        <begin position="110"/>
        <end position="222"/>
    </location>
</feature>
<evidence type="ECO:0000256" key="7">
    <source>
        <dbReference type="ARBA" id="ARBA00023015"/>
    </source>
</evidence>
<dbReference type="PRINTS" id="PR00726">
    <property type="entry name" value="LEXASERPTASE"/>
</dbReference>
<evidence type="ECO:0000259" key="16">
    <source>
        <dbReference type="Pfam" id="PF01726"/>
    </source>
</evidence>
<dbReference type="GO" id="GO:0004252">
    <property type="term" value="F:serine-type endopeptidase activity"/>
    <property type="evidence" value="ECO:0007669"/>
    <property type="project" value="UniProtKB-EC"/>
</dbReference>
<dbReference type="InterPro" id="IPR015927">
    <property type="entry name" value="Peptidase_S24_S26A/B/C"/>
</dbReference>
<dbReference type="Gene3D" id="2.10.109.10">
    <property type="entry name" value="Umud Fragment, subunit A"/>
    <property type="match status" value="1"/>
</dbReference>
<feature type="domain" description="LexA repressor DNA-binding" evidence="16">
    <location>
        <begin position="13"/>
        <end position="77"/>
    </location>
</feature>
<dbReference type="InterPro" id="IPR036390">
    <property type="entry name" value="WH_DNA-bd_sf"/>
</dbReference>
<keyword evidence="6 12" id="KW-0068">Autocatalytic cleavage</keyword>
<evidence type="ECO:0000256" key="4">
    <source>
        <dbReference type="ARBA" id="ARBA00022763"/>
    </source>
</evidence>
<evidence type="ECO:0000256" key="12">
    <source>
        <dbReference type="HAMAP-Rule" id="MF_00015"/>
    </source>
</evidence>
<keyword evidence="11 12" id="KW-0742">SOS response</keyword>